<dbReference type="CDD" id="cd00586">
    <property type="entry name" value="4HBT"/>
    <property type="match status" value="1"/>
</dbReference>
<dbReference type="SUPFAM" id="SSF54637">
    <property type="entry name" value="Thioesterase/thiol ester dehydrase-isomerase"/>
    <property type="match status" value="1"/>
</dbReference>
<dbReference type="InterPro" id="IPR051490">
    <property type="entry name" value="THEM6_lcsJ_thioesterase"/>
</dbReference>
<keyword evidence="5" id="KW-1185">Reference proteome</keyword>
<evidence type="ECO:0000256" key="3">
    <source>
        <dbReference type="SAM" id="Phobius"/>
    </source>
</evidence>
<name>A0A6A5YLL9_9PLEO</name>
<sequence length="313" mass="35710">MEPLQQPINFLFSLVSYVWQVLTFLLAIINIKVLPFAWHFRIAYGYFGHYYFHRRPLLSSPASLPMLFQPTVYTTSNPPGECDYNMHKSNSTYLTDLDVARGYHLYTLCRQGFDAYIASTKAENKGLFYPALGGVTCTFKKEIKPWKQYEVWTRVLSWDEKWLYLVSHFVRSGAVKPAVYSDRPWEQTKQRGTPRKSGVRVDDTKAKQEKEKDAGQPNIYATALSKFVFKQGRRSVRPEDFLRVSGLLSTPCEHQGSTNVFTPCEVCDGVDADLDGIIERRRLDGLVVASHMAGLDGASAYFSGHEDIALAWY</sequence>
<accession>A0A6A5YLL9</accession>
<dbReference type="EMBL" id="ML977351">
    <property type="protein sequence ID" value="KAF2107870.1"/>
    <property type="molecule type" value="Genomic_DNA"/>
</dbReference>
<feature type="transmembrane region" description="Helical" evidence="3">
    <location>
        <begin position="12"/>
        <end position="31"/>
    </location>
</feature>
<feature type="region of interest" description="Disordered" evidence="2">
    <location>
        <begin position="184"/>
        <end position="214"/>
    </location>
</feature>
<evidence type="ECO:0008006" key="6">
    <source>
        <dbReference type="Google" id="ProtNLM"/>
    </source>
</evidence>
<dbReference type="Pfam" id="PF13279">
    <property type="entry name" value="4HBT_2"/>
    <property type="match status" value="1"/>
</dbReference>
<evidence type="ECO:0000256" key="2">
    <source>
        <dbReference type="SAM" id="MobiDB-lite"/>
    </source>
</evidence>
<keyword evidence="3" id="KW-0472">Membrane</keyword>
<proteinExistence type="inferred from homology"/>
<dbReference type="AlphaFoldDB" id="A0A6A5YLL9"/>
<dbReference type="InterPro" id="IPR029069">
    <property type="entry name" value="HotDog_dom_sf"/>
</dbReference>
<protein>
    <recommendedName>
        <fullName evidence="6">Thioesterase-like superfamily-domain-containing protein</fullName>
    </recommendedName>
</protein>
<dbReference type="OrthoDB" id="265761at2759"/>
<evidence type="ECO:0000313" key="5">
    <source>
        <dbReference type="Proteomes" id="UP000799770"/>
    </source>
</evidence>
<reference evidence="4" key="1">
    <citation type="journal article" date="2020" name="Stud. Mycol.">
        <title>101 Dothideomycetes genomes: a test case for predicting lifestyles and emergence of pathogens.</title>
        <authorList>
            <person name="Haridas S."/>
            <person name="Albert R."/>
            <person name="Binder M."/>
            <person name="Bloem J."/>
            <person name="Labutti K."/>
            <person name="Salamov A."/>
            <person name="Andreopoulos B."/>
            <person name="Baker S."/>
            <person name="Barry K."/>
            <person name="Bills G."/>
            <person name="Bluhm B."/>
            <person name="Cannon C."/>
            <person name="Castanera R."/>
            <person name="Culley D."/>
            <person name="Daum C."/>
            <person name="Ezra D."/>
            <person name="Gonzalez J."/>
            <person name="Henrissat B."/>
            <person name="Kuo A."/>
            <person name="Liang C."/>
            <person name="Lipzen A."/>
            <person name="Lutzoni F."/>
            <person name="Magnuson J."/>
            <person name="Mondo S."/>
            <person name="Nolan M."/>
            <person name="Ohm R."/>
            <person name="Pangilinan J."/>
            <person name="Park H.-J."/>
            <person name="Ramirez L."/>
            <person name="Alfaro M."/>
            <person name="Sun H."/>
            <person name="Tritt A."/>
            <person name="Yoshinaga Y."/>
            <person name="Zwiers L.-H."/>
            <person name="Turgeon B."/>
            <person name="Goodwin S."/>
            <person name="Spatafora J."/>
            <person name="Crous P."/>
            <person name="Grigoriev I."/>
        </authorList>
    </citation>
    <scope>NUCLEOTIDE SEQUENCE</scope>
    <source>
        <strain evidence="4">CBS 627.86</strain>
    </source>
</reference>
<dbReference type="PANTHER" id="PTHR12475">
    <property type="match status" value="1"/>
</dbReference>
<feature type="compositionally biased region" description="Basic and acidic residues" evidence="2">
    <location>
        <begin position="199"/>
        <end position="214"/>
    </location>
</feature>
<keyword evidence="3" id="KW-1133">Transmembrane helix</keyword>
<dbReference type="Proteomes" id="UP000799770">
    <property type="component" value="Unassembled WGS sequence"/>
</dbReference>
<evidence type="ECO:0000313" key="4">
    <source>
        <dbReference type="EMBL" id="KAF2107870.1"/>
    </source>
</evidence>
<organism evidence="4 5">
    <name type="scientific">Lophiotrema nucula</name>
    <dbReference type="NCBI Taxonomy" id="690887"/>
    <lineage>
        <taxon>Eukaryota</taxon>
        <taxon>Fungi</taxon>
        <taxon>Dikarya</taxon>
        <taxon>Ascomycota</taxon>
        <taxon>Pezizomycotina</taxon>
        <taxon>Dothideomycetes</taxon>
        <taxon>Pleosporomycetidae</taxon>
        <taxon>Pleosporales</taxon>
        <taxon>Lophiotremataceae</taxon>
        <taxon>Lophiotrema</taxon>
    </lineage>
</organism>
<comment type="similarity">
    <text evidence="1">Belongs to the lcsJ thioesterase family.</text>
</comment>
<dbReference type="PANTHER" id="PTHR12475:SF4">
    <property type="entry name" value="PROTEIN THEM6"/>
    <property type="match status" value="1"/>
</dbReference>
<gene>
    <name evidence="4" type="ORF">BDV96DRAFT_588302</name>
</gene>
<keyword evidence="3" id="KW-0812">Transmembrane</keyword>
<evidence type="ECO:0000256" key="1">
    <source>
        <dbReference type="ARBA" id="ARBA00038476"/>
    </source>
</evidence>
<dbReference type="Gene3D" id="3.10.129.10">
    <property type="entry name" value="Hotdog Thioesterase"/>
    <property type="match status" value="1"/>
</dbReference>